<comment type="caution">
    <text evidence="1">The sequence shown here is derived from an EMBL/GenBank/DDBJ whole genome shotgun (WGS) entry which is preliminary data.</text>
</comment>
<evidence type="ECO:0000313" key="2">
    <source>
        <dbReference type="Proteomes" id="UP001341840"/>
    </source>
</evidence>
<name>A0ABU6VH12_9FABA</name>
<dbReference type="EMBL" id="JASCZI010151437">
    <property type="protein sequence ID" value="MED6172846.1"/>
    <property type="molecule type" value="Genomic_DNA"/>
</dbReference>
<keyword evidence="2" id="KW-1185">Reference proteome</keyword>
<accession>A0ABU6VH12</accession>
<protein>
    <submittedName>
        <fullName evidence="1">Uncharacterized protein</fullName>
    </submittedName>
</protein>
<sequence length="190" mass="21478">MFRLRGIAKEASGTSILVGLSRQFGAVWSFELGLRRAGQPVSADVPGTHWEAQNLGGCATLLLSWAYYRIGLCRPQGDYDELRFPLIERWRGYVVGTDSLGQRVNWTPYADPRVEAIVPQTLLHLTLLEHWSVLCFASLSLSGIRHDGRWGKGEWYPRFLRGWYNLWRDRAQSRLALEMVGGLCSLPGSI</sequence>
<dbReference type="Proteomes" id="UP001341840">
    <property type="component" value="Unassembled WGS sequence"/>
</dbReference>
<organism evidence="1 2">
    <name type="scientific">Stylosanthes scabra</name>
    <dbReference type="NCBI Taxonomy" id="79078"/>
    <lineage>
        <taxon>Eukaryota</taxon>
        <taxon>Viridiplantae</taxon>
        <taxon>Streptophyta</taxon>
        <taxon>Embryophyta</taxon>
        <taxon>Tracheophyta</taxon>
        <taxon>Spermatophyta</taxon>
        <taxon>Magnoliopsida</taxon>
        <taxon>eudicotyledons</taxon>
        <taxon>Gunneridae</taxon>
        <taxon>Pentapetalae</taxon>
        <taxon>rosids</taxon>
        <taxon>fabids</taxon>
        <taxon>Fabales</taxon>
        <taxon>Fabaceae</taxon>
        <taxon>Papilionoideae</taxon>
        <taxon>50 kb inversion clade</taxon>
        <taxon>dalbergioids sensu lato</taxon>
        <taxon>Dalbergieae</taxon>
        <taxon>Pterocarpus clade</taxon>
        <taxon>Stylosanthes</taxon>
    </lineage>
</organism>
<evidence type="ECO:0000313" key="1">
    <source>
        <dbReference type="EMBL" id="MED6172846.1"/>
    </source>
</evidence>
<proteinExistence type="predicted"/>
<reference evidence="1 2" key="1">
    <citation type="journal article" date="2023" name="Plants (Basel)">
        <title>Bridging the Gap: Combining Genomics and Transcriptomics Approaches to Understand Stylosanthes scabra, an Orphan Legume from the Brazilian Caatinga.</title>
        <authorList>
            <person name="Ferreira-Neto J.R.C."/>
            <person name="da Silva M.D."/>
            <person name="Binneck E."/>
            <person name="de Melo N.F."/>
            <person name="da Silva R.H."/>
            <person name="de Melo A.L.T.M."/>
            <person name="Pandolfi V."/>
            <person name="Bustamante F.O."/>
            <person name="Brasileiro-Vidal A.C."/>
            <person name="Benko-Iseppon A.M."/>
        </authorList>
    </citation>
    <scope>NUCLEOTIDE SEQUENCE [LARGE SCALE GENOMIC DNA]</scope>
    <source>
        <tissue evidence="1">Leaves</tissue>
    </source>
</reference>
<gene>
    <name evidence="1" type="ORF">PIB30_053732</name>
</gene>